<dbReference type="Pfam" id="PF08264">
    <property type="entry name" value="Anticodon_1"/>
    <property type="match status" value="1"/>
</dbReference>
<evidence type="ECO:0000259" key="12">
    <source>
        <dbReference type="Pfam" id="PF08264"/>
    </source>
</evidence>
<feature type="short sequence motif" description="'KMSKS' region" evidence="10">
    <location>
        <begin position="539"/>
        <end position="543"/>
    </location>
</feature>
<keyword evidence="6 10" id="KW-0175">Coiled coil</keyword>
<keyword evidence="5 10" id="KW-0648">Protein biosynthesis</keyword>
<keyword evidence="7 10" id="KW-0030">Aminoacyl-tRNA synthetase</keyword>
<dbReference type="InterPro" id="IPR010978">
    <property type="entry name" value="tRNA-bd_arm"/>
</dbReference>
<dbReference type="InterPro" id="IPR009080">
    <property type="entry name" value="tRNAsynth_Ia_anticodon-bd"/>
</dbReference>
<dbReference type="HAMAP" id="MF_02004">
    <property type="entry name" value="Val_tRNA_synth_type1"/>
    <property type="match status" value="1"/>
</dbReference>
<comment type="domain">
    <text evidence="10">The C-terminal coiled-coil domain is crucial for aminoacylation activity.</text>
</comment>
<dbReference type="PATRIC" id="fig|1619036.3.peg.374"/>
<dbReference type="GO" id="GO:0006438">
    <property type="term" value="P:valyl-tRNA aminoacylation"/>
    <property type="evidence" value="ECO:0007669"/>
    <property type="project" value="UniProtKB-UniRule"/>
</dbReference>
<dbReference type="GO" id="GO:0005829">
    <property type="term" value="C:cytosol"/>
    <property type="evidence" value="ECO:0007669"/>
    <property type="project" value="TreeGrafter"/>
</dbReference>
<sequence length="888" mass="101864">MKELPKAYEPEQYEDKIYTRWEESGFFNPDKCDKEGKCTTGKSFSIVLPPPNVTGTLHIGHASMLAIQDLMIRYHRMKGDRTLWVPGTDHAAIATQTKVEKLLMERGIKEPKKELGREKFLEEVNKFAKESHDTIVNQSKKMGSSLDWSREAFTLDEPRNLAVKTVFKKMYDDGLIYRGYRIVNWCPRCHSTLADDEVEHKTSQGKMYWIKYGPFILATTRPETKLGDTAVAVNPNDNRYKDMVGKKYMIPGVLGEFEIIVVADDAVDIEFGSGAVKVTPYHSFTDYEIAQRHGIVGKQIIDEDGKMMANCGKYAGMTTLEARTAIVKDMEKMGLIDHVEDYENNLSICYRCGHAIEPIPSKQWFIDVNKRFKLEKSKLKNIKDGQEVSLKELMQTVVKSEQIEIVPERFDKIYFHWIDNLRDWCISRQIWYGHQIPVWYKGDEIFVGIEAPDEDGWLQDPDTLDTWFSSGLWTFSTLGWPNETEDLKNFHPTTVMETGYDILFFWVARMILMTTYTLGDIPFEKVYLHGLVRDEQGRKMSKSLGNVIDPLDVCKEYGTDAVRLSLLIGNTPGNDCKLSEEKIAGFRNFSNKLWNISRFILTQIEDNKYQIIDKPTPKTLADKWILVNLGIVIYEVSKNIEKFQFSQAGELLRDFTWNELADWYLEIAKIEGDKSEILNYILSVILKLWHPFMPFVTEQIWTEIYGEERMLIVEKWPTIQKTSLQEEAVDFGCTSIDFQLIQDIIAGIRSLRAENKIEPVKKLNVVISAGGKKDLLEENSEIIKTLARLENLQIEESATKPAGSIGFVKSGVEIFVDLSGAIDVEKEKIRLEKEKQELGIYIKGLGGKLDNKEFVNNAPPAVVEKEQQKLNEAKDKLIKLNSQLEGLN</sequence>
<dbReference type="SUPFAM" id="SSF47323">
    <property type="entry name" value="Anticodon-binding domain of a subclass of class I aminoacyl-tRNA synthetases"/>
    <property type="match status" value="1"/>
</dbReference>
<name>A0A0G0HQE0_9BACT</name>
<comment type="catalytic activity">
    <reaction evidence="8 10">
        <text>tRNA(Val) + L-valine + ATP = L-valyl-tRNA(Val) + AMP + diphosphate</text>
        <dbReference type="Rhea" id="RHEA:10704"/>
        <dbReference type="Rhea" id="RHEA-COMP:9672"/>
        <dbReference type="Rhea" id="RHEA-COMP:9708"/>
        <dbReference type="ChEBI" id="CHEBI:30616"/>
        <dbReference type="ChEBI" id="CHEBI:33019"/>
        <dbReference type="ChEBI" id="CHEBI:57762"/>
        <dbReference type="ChEBI" id="CHEBI:78442"/>
        <dbReference type="ChEBI" id="CHEBI:78537"/>
        <dbReference type="ChEBI" id="CHEBI:456215"/>
        <dbReference type="EC" id="6.1.1.9"/>
    </reaction>
</comment>
<evidence type="ECO:0000256" key="8">
    <source>
        <dbReference type="ARBA" id="ARBA00047552"/>
    </source>
</evidence>
<dbReference type="GO" id="GO:0004832">
    <property type="term" value="F:valine-tRNA ligase activity"/>
    <property type="evidence" value="ECO:0007669"/>
    <property type="project" value="UniProtKB-UniRule"/>
</dbReference>
<organism evidence="14 15">
    <name type="scientific">Candidatus Magasanikbacteria bacterium GW2011_GWA2_37_8</name>
    <dbReference type="NCBI Taxonomy" id="1619036"/>
    <lineage>
        <taxon>Bacteria</taxon>
        <taxon>Candidatus Magasanikiibacteriota</taxon>
    </lineage>
</organism>
<evidence type="ECO:0000313" key="14">
    <source>
        <dbReference type="EMBL" id="KKQ40840.1"/>
    </source>
</evidence>
<evidence type="ECO:0000256" key="4">
    <source>
        <dbReference type="ARBA" id="ARBA00022840"/>
    </source>
</evidence>
<protein>
    <recommendedName>
        <fullName evidence="10">Valine--tRNA ligase</fullName>
        <ecNumber evidence="10">6.1.1.9</ecNumber>
    </recommendedName>
    <alternativeName>
        <fullName evidence="10">Valyl-tRNA synthetase</fullName>
        <shortName evidence="10">ValRS</shortName>
    </alternativeName>
</protein>
<dbReference type="Gene3D" id="1.10.287.380">
    <property type="entry name" value="Valyl-tRNA synthetase, C-terminal domain"/>
    <property type="match status" value="1"/>
</dbReference>
<dbReference type="NCBIfam" id="NF004349">
    <property type="entry name" value="PRK05729.1"/>
    <property type="match status" value="1"/>
</dbReference>
<feature type="binding site" evidence="10">
    <location>
        <position position="542"/>
    </location>
    <ligand>
        <name>ATP</name>
        <dbReference type="ChEBI" id="CHEBI:30616"/>
    </ligand>
</feature>
<evidence type="ECO:0000259" key="11">
    <source>
        <dbReference type="Pfam" id="PF00133"/>
    </source>
</evidence>
<dbReference type="EMBL" id="LBTN01000012">
    <property type="protein sequence ID" value="KKQ40840.1"/>
    <property type="molecule type" value="Genomic_DNA"/>
</dbReference>
<evidence type="ECO:0000256" key="3">
    <source>
        <dbReference type="ARBA" id="ARBA00022741"/>
    </source>
</evidence>
<comment type="domain">
    <text evidence="10">ValRS has two distinct active sites: one for aminoacylation and one for editing. The misactivated threonine is translocated from the active site to the editing site.</text>
</comment>
<comment type="function">
    <text evidence="10">Catalyzes the attachment of valine to tRNA(Val). As ValRS can inadvertently accommodate and process structurally similar amino acids such as threonine, to avoid such errors, it has a 'posttransfer' editing activity that hydrolyzes mischarged Thr-tRNA(Val) in a tRNA-dependent manner.</text>
</comment>
<dbReference type="FunFam" id="3.40.50.620:FF:000020">
    <property type="entry name" value="Valine--tRNA ligase, mitochondrial"/>
    <property type="match status" value="1"/>
</dbReference>
<comment type="subunit">
    <text evidence="10">Monomer.</text>
</comment>
<dbReference type="InterPro" id="IPR002303">
    <property type="entry name" value="Valyl-tRNA_ligase"/>
</dbReference>
<dbReference type="InterPro" id="IPR009008">
    <property type="entry name" value="Val/Leu/Ile-tRNA-synth_edit"/>
</dbReference>
<dbReference type="Pfam" id="PF00133">
    <property type="entry name" value="tRNA-synt_1"/>
    <property type="match status" value="2"/>
</dbReference>
<dbReference type="AlphaFoldDB" id="A0A0G0HQE0"/>
<gene>
    <name evidence="10" type="primary">valS</name>
    <name evidence="14" type="ORF">US58_C0012G0049</name>
</gene>
<comment type="subcellular location">
    <subcellularLocation>
        <location evidence="10">Cytoplasm</location>
    </subcellularLocation>
</comment>
<feature type="domain" description="Valyl-tRNA synthetase tRNA-binding arm" evidence="13">
    <location>
        <begin position="823"/>
        <end position="887"/>
    </location>
</feature>
<dbReference type="Gene3D" id="1.10.730.10">
    <property type="entry name" value="Isoleucyl-tRNA Synthetase, Domain 1"/>
    <property type="match status" value="1"/>
</dbReference>
<dbReference type="EC" id="6.1.1.9" evidence="10"/>
<dbReference type="CDD" id="cd07962">
    <property type="entry name" value="Anticodon_Ia_Val"/>
    <property type="match status" value="1"/>
</dbReference>
<dbReference type="InterPro" id="IPR037118">
    <property type="entry name" value="Val-tRNA_synth_C_sf"/>
</dbReference>
<dbReference type="InterPro" id="IPR002300">
    <property type="entry name" value="aa-tRNA-synth_Ia"/>
</dbReference>
<reference evidence="14 15" key="1">
    <citation type="journal article" date="2015" name="Nature">
        <title>rRNA introns, odd ribosomes, and small enigmatic genomes across a large radiation of phyla.</title>
        <authorList>
            <person name="Brown C.T."/>
            <person name="Hug L.A."/>
            <person name="Thomas B.C."/>
            <person name="Sharon I."/>
            <person name="Castelle C.J."/>
            <person name="Singh A."/>
            <person name="Wilkins M.J."/>
            <person name="Williams K.H."/>
            <person name="Banfield J.F."/>
        </authorList>
    </citation>
    <scope>NUCLEOTIDE SEQUENCE [LARGE SCALE GENOMIC DNA]</scope>
</reference>
<dbReference type="InterPro" id="IPR001412">
    <property type="entry name" value="aa-tRNA-synth_I_CS"/>
</dbReference>
<evidence type="ECO:0000256" key="10">
    <source>
        <dbReference type="HAMAP-Rule" id="MF_02004"/>
    </source>
</evidence>
<feature type="short sequence motif" description="'HIGH' region" evidence="10">
    <location>
        <begin position="51"/>
        <end position="61"/>
    </location>
</feature>
<dbReference type="Proteomes" id="UP000034333">
    <property type="component" value="Unassembled WGS sequence"/>
</dbReference>
<dbReference type="PRINTS" id="PR00986">
    <property type="entry name" value="TRNASYNTHVAL"/>
</dbReference>
<dbReference type="InterPro" id="IPR033705">
    <property type="entry name" value="Anticodon_Ia_Val"/>
</dbReference>
<dbReference type="Gene3D" id="3.90.740.10">
    <property type="entry name" value="Valyl/Leucyl/Isoleucyl-tRNA synthetase, editing domain"/>
    <property type="match status" value="1"/>
</dbReference>
<dbReference type="GO" id="GO:0002161">
    <property type="term" value="F:aminoacyl-tRNA deacylase activity"/>
    <property type="evidence" value="ECO:0007669"/>
    <property type="project" value="InterPro"/>
</dbReference>
<keyword evidence="2 10" id="KW-0436">Ligase</keyword>
<dbReference type="NCBIfam" id="TIGR00422">
    <property type="entry name" value="valS"/>
    <property type="match status" value="1"/>
</dbReference>
<keyword evidence="3 10" id="KW-0547">Nucleotide-binding</keyword>
<feature type="domain" description="Methionyl/Valyl/Leucyl/Isoleucyl-tRNA synthetase anticodon-binding" evidence="12">
    <location>
        <begin position="622"/>
        <end position="767"/>
    </location>
</feature>
<evidence type="ECO:0000313" key="15">
    <source>
        <dbReference type="Proteomes" id="UP000034333"/>
    </source>
</evidence>
<dbReference type="InterPro" id="IPR014729">
    <property type="entry name" value="Rossmann-like_a/b/a_fold"/>
</dbReference>
<feature type="domain" description="Aminoacyl-tRNA synthetase class Ia" evidence="11">
    <location>
        <begin position="455"/>
        <end position="578"/>
    </location>
</feature>
<evidence type="ECO:0000256" key="1">
    <source>
        <dbReference type="ARBA" id="ARBA00022490"/>
    </source>
</evidence>
<evidence type="ECO:0000256" key="6">
    <source>
        <dbReference type="ARBA" id="ARBA00023054"/>
    </source>
</evidence>
<feature type="domain" description="Aminoacyl-tRNA synthetase class Ia" evidence="11">
    <location>
        <begin position="16"/>
        <end position="444"/>
    </location>
</feature>
<evidence type="ECO:0000259" key="13">
    <source>
        <dbReference type="Pfam" id="PF10458"/>
    </source>
</evidence>
<dbReference type="FunFam" id="1.10.287.380:FF:000001">
    <property type="entry name" value="Valine--tRNA ligase"/>
    <property type="match status" value="1"/>
</dbReference>
<comment type="caution">
    <text evidence="14">The sequence shown here is derived from an EMBL/GenBank/DDBJ whole genome shotgun (WGS) entry which is preliminary data.</text>
</comment>
<evidence type="ECO:0000256" key="7">
    <source>
        <dbReference type="ARBA" id="ARBA00023146"/>
    </source>
</evidence>
<dbReference type="PANTHER" id="PTHR11946:SF93">
    <property type="entry name" value="VALINE--TRNA LIGASE, CHLOROPLASTIC_MITOCHONDRIAL 2"/>
    <property type="match status" value="1"/>
</dbReference>
<comment type="similarity">
    <text evidence="9 10">Belongs to the class-I aminoacyl-tRNA synthetase family. ValS type 1 subfamily.</text>
</comment>
<dbReference type="SUPFAM" id="SSF50677">
    <property type="entry name" value="ValRS/IleRS/LeuRS editing domain"/>
    <property type="match status" value="1"/>
</dbReference>
<proteinExistence type="inferred from homology"/>
<dbReference type="SUPFAM" id="SSF46589">
    <property type="entry name" value="tRNA-binding arm"/>
    <property type="match status" value="1"/>
</dbReference>
<dbReference type="CDD" id="cd00817">
    <property type="entry name" value="ValRS_core"/>
    <property type="match status" value="1"/>
</dbReference>
<dbReference type="InterPro" id="IPR019499">
    <property type="entry name" value="Val-tRNA_synth_tRNA-bd"/>
</dbReference>
<dbReference type="SUPFAM" id="SSF52374">
    <property type="entry name" value="Nucleotidylyl transferase"/>
    <property type="match status" value="1"/>
</dbReference>
<dbReference type="Pfam" id="PF10458">
    <property type="entry name" value="Val_tRNA-synt_C"/>
    <property type="match status" value="1"/>
</dbReference>
<dbReference type="Gene3D" id="3.40.50.620">
    <property type="entry name" value="HUPs"/>
    <property type="match status" value="3"/>
</dbReference>
<evidence type="ECO:0000256" key="5">
    <source>
        <dbReference type="ARBA" id="ARBA00022917"/>
    </source>
</evidence>
<accession>A0A0G0HQE0</accession>
<evidence type="ECO:0000256" key="9">
    <source>
        <dbReference type="ARBA" id="ARBA00060830"/>
    </source>
</evidence>
<evidence type="ECO:0000256" key="2">
    <source>
        <dbReference type="ARBA" id="ARBA00022598"/>
    </source>
</evidence>
<dbReference type="PANTHER" id="PTHR11946">
    <property type="entry name" value="VALYL-TRNA SYNTHETASES"/>
    <property type="match status" value="1"/>
</dbReference>
<dbReference type="GO" id="GO:0005524">
    <property type="term" value="F:ATP binding"/>
    <property type="evidence" value="ECO:0007669"/>
    <property type="project" value="UniProtKB-UniRule"/>
</dbReference>
<dbReference type="PROSITE" id="PS00178">
    <property type="entry name" value="AA_TRNA_LIGASE_I"/>
    <property type="match status" value="1"/>
</dbReference>
<dbReference type="STRING" id="1619036.US58_C0012G0049"/>
<keyword evidence="4 10" id="KW-0067">ATP-binding</keyword>
<dbReference type="InterPro" id="IPR013155">
    <property type="entry name" value="M/V/L/I-tRNA-synth_anticd-bd"/>
</dbReference>
<keyword evidence="1 10" id="KW-0963">Cytoplasm</keyword>